<keyword evidence="1" id="KW-0472">Membrane</keyword>
<reference evidence="2 3" key="1">
    <citation type="submission" date="2020-01" db="EMBL/GenBank/DDBJ databases">
        <title>Ponticoccus aerotolerans gen. nov., sp. nov., an anaerobic bacterium and proposal of Ponticoccusceae fam. nov., Ponticoccusles ord. nov. and Ponticoccuse classis nov. in the phylum Kiritimatiellaeota.</title>
        <authorList>
            <person name="Zhou L.Y."/>
            <person name="Du Z.J."/>
        </authorList>
    </citation>
    <scope>NUCLEOTIDE SEQUENCE [LARGE SCALE GENOMIC DNA]</scope>
    <source>
        <strain evidence="2 3">S-5007</strain>
    </source>
</reference>
<accession>A0A6P1M8G9</accession>
<sequence length="51" mass="5771">MDVSASSEMLEESKKQTRYLKEIHNLIGFIIAVQGILIIAVGAIVYWKIYS</sequence>
<protein>
    <submittedName>
        <fullName evidence="2">Uncharacterized protein</fullName>
    </submittedName>
</protein>
<dbReference type="KEGG" id="taer:GT409_02755"/>
<dbReference type="RefSeq" id="WP_160626720.1">
    <property type="nucleotide sequence ID" value="NZ_CP047593.1"/>
</dbReference>
<evidence type="ECO:0000256" key="1">
    <source>
        <dbReference type="SAM" id="Phobius"/>
    </source>
</evidence>
<keyword evidence="1" id="KW-0812">Transmembrane</keyword>
<name>A0A6P1M8G9_9BACT</name>
<proteinExistence type="predicted"/>
<feature type="transmembrane region" description="Helical" evidence="1">
    <location>
        <begin position="23"/>
        <end position="47"/>
    </location>
</feature>
<evidence type="ECO:0000313" key="2">
    <source>
        <dbReference type="EMBL" id="QHI68418.1"/>
    </source>
</evidence>
<evidence type="ECO:0000313" key="3">
    <source>
        <dbReference type="Proteomes" id="UP000464954"/>
    </source>
</evidence>
<dbReference type="Proteomes" id="UP000464954">
    <property type="component" value="Chromosome"/>
</dbReference>
<keyword evidence="1" id="KW-1133">Transmembrane helix</keyword>
<dbReference type="EMBL" id="CP047593">
    <property type="protein sequence ID" value="QHI68418.1"/>
    <property type="molecule type" value="Genomic_DNA"/>
</dbReference>
<organism evidence="2 3">
    <name type="scientific">Tichowtungia aerotolerans</name>
    <dbReference type="NCBI Taxonomy" id="2697043"/>
    <lineage>
        <taxon>Bacteria</taxon>
        <taxon>Pseudomonadati</taxon>
        <taxon>Kiritimatiellota</taxon>
        <taxon>Tichowtungiia</taxon>
        <taxon>Tichowtungiales</taxon>
        <taxon>Tichowtungiaceae</taxon>
        <taxon>Tichowtungia</taxon>
    </lineage>
</organism>
<dbReference type="AlphaFoldDB" id="A0A6P1M8G9"/>
<gene>
    <name evidence="2" type="ORF">GT409_02755</name>
</gene>
<keyword evidence="3" id="KW-1185">Reference proteome</keyword>